<dbReference type="Gene3D" id="1.10.530.10">
    <property type="match status" value="1"/>
</dbReference>
<evidence type="ECO:0000313" key="7">
    <source>
        <dbReference type="EMBL" id="MDQ1110551.1"/>
    </source>
</evidence>
<dbReference type="InterPro" id="IPR011013">
    <property type="entry name" value="Gal_mutarotase_sf_dom"/>
</dbReference>
<dbReference type="Gene3D" id="1.10.101.10">
    <property type="entry name" value="PGBD-like superfamily/PGBD"/>
    <property type="match status" value="1"/>
</dbReference>
<dbReference type="SUPFAM" id="SSF74650">
    <property type="entry name" value="Galactose mutarotase-like"/>
    <property type="match status" value="1"/>
</dbReference>
<dbReference type="InterPro" id="IPR014718">
    <property type="entry name" value="GH-type_carb-bd"/>
</dbReference>
<dbReference type="InterPro" id="IPR011970">
    <property type="entry name" value="MltB_2"/>
</dbReference>
<name>A0AAP5EFJ5_9GAMM</name>
<comment type="similarity">
    <text evidence="2">Belongs to the glucose-6-phosphate 1-epimerase family.</text>
</comment>
<evidence type="ECO:0000313" key="8">
    <source>
        <dbReference type="Proteomes" id="UP001226084"/>
    </source>
</evidence>
<dbReference type="Pfam" id="PF01263">
    <property type="entry name" value="Aldose_epim"/>
    <property type="match status" value="1"/>
</dbReference>
<dbReference type="GO" id="GO:0009253">
    <property type="term" value="P:peptidoglycan catabolic process"/>
    <property type="evidence" value="ECO:0007669"/>
    <property type="project" value="TreeGrafter"/>
</dbReference>
<dbReference type="SUPFAM" id="SSF47090">
    <property type="entry name" value="PGBD-like"/>
    <property type="match status" value="1"/>
</dbReference>
<feature type="chain" id="PRO_5043025943" description="glucose-6-phosphate 1-epimerase" evidence="4">
    <location>
        <begin position="22"/>
        <end position="725"/>
    </location>
</feature>
<dbReference type="EC" id="5.1.3.15" evidence="3"/>
<dbReference type="Pfam" id="PF01471">
    <property type="entry name" value="PG_binding_1"/>
    <property type="match status" value="1"/>
</dbReference>
<evidence type="ECO:0000259" key="5">
    <source>
        <dbReference type="Pfam" id="PF01471"/>
    </source>
</evidence>
<feature type="signal peptide" evidence="4">
    <location>
        <begin position="1"/>
        <end position="21"/>
    </location>
</feature>
<keyword evidence="7" id="KW-0413">Isomerase</keyword>
<dbReference type="PANTHER" id="PTHR30163:SF10">
    <property type="entry name" value="TRANSGLYCOLASE-RELATED"/>
    <property type="match status" value="1"/>
</dbReference>
<dbReference type="InterPro" id="IPR023346">
    <property type="entry name" value="Lysozyme-like_dom_sf"/>
</dbReference>
<sequence>MRFTTVGLLGALCLASAPAAAAPQDDFDRCLATLQPQALKQGVSAAGFTRLTAGLTPDLSVLPLLDAQPEFTTPLWDYLAALVDTQRVDDGRARLDEHRALLARVSAQYGVDPATIVAVWGVESDYGRVFGKRPLLQSLATLSCNGRRQPFFRGELLALLKLLDAGDLSADGLTGSWAGAFGHTQFMPSTYARIAVDGDGDGRRDLVASIPDALASTANYLKQAGWRTGQPWGIEVTIPAGFNASLAGRTQRKPLAAWRALGIAPIGGGALAPAGLPEDAHAALLLPTGAKGPAWLVFRNYDAIYAYNAAESYALAIATLADRLRGGPGIVAAWPTDDPGIGRTERRELQTLLLARGHDIGAVDGMVGTATRRAIQTEQQALGWPNPDGRAGQRILTALRSAPPLPKPTTAMPDTTAFSLPPNHARLVQSPAVPDAALPKLEGLSIVDIQGFPAWKVETPLATAAISVFGGQLLSFIPKGGQDVLWLSPTAQALPTPIRGGSPVCWPYFGKQGQGSDVPSHGFVRNVPWTLQSAQREADGTVVLTLAPPALDTLDLRLSMQLRIGRTLEQRLVTENTGRQPVTFTQALHNYFKVSDAMQVSVSGLDGLTYLDKFENYATPRTQQGDWSLNDPRDPGRSDRIYTQAGGRYVLKDPGLKRSIEISTQGSRSLVAWNPGQAGAAKMADVGAGWRHYVCLEAANAGPDVVTLAPGARHSLVQTLRVLPQ</sequence>
<evidence type="ECO:0000259" key="6">
    <source>
        <dbReference type="Pfam" id="PF13406"/>
    </source>
</evidence>
<dbReference type="InterPro" id="IPR036366">
    <property type="entry name" value="PGBDSf"/>
</dbReference>
<reference evidence="7" key="1">
    <citation type="submission" date="2023-07" db="EMBL/GenBank/DDBJ databases">
        <title>Functional and genomic diversity of the sorghum phyllosphere microbiome.</title>
        <authorList>
            <person name="Shade A."/>
        </authorList>
    </citation>
    <scope>NUCLEOTIDE SEQUENCE</scope>
    <source>
        <strain evidence="7">SORGH_AS_0457</strain>
    </source>
</reference>
<dbReference type="EMBL" id="JAUTAS010000001">
    <property type="protein sequence ID" value="MDQ1110551.1"/>
    <property type="molecule type" value="Genomic_DNA"/>
</dbReference>
<keyword evidence="4" id="KW-0732">Signal</keyword>
<feature type="domain" description="Peptidoglycan binding-like" evidence="5">
    <location>
        <begin position="344"/>
        <end position="399"/>
    </location>
</feature>
<dbReference type="NCBIfam" id="TIGR02283">
    <property type="entry name" value="MltB_2"/>
    <property type="match status" value="1"/>
</dbReference>
<dbReference type="AlphaFoldDB" id="A0AAP5EFJ5"/>
<dbReference type="CDD" id="cd09020">
    <property type="entry name" value="D-hex-6-P-epi_like"/>
    <property type="match status" value="1"/>
</dbReference>
<protein>
    <recommendedName>
        <fullName evidence="3">glucose-6-phosphate 1-epimerase</fullName>
        <ecNumber evidence="3">5.1.3.15</ecNumber>
    </recommendedName>
</protein>
<evidence type="ECO:0000256" key="1">
    <source>
        <dbReference type="ARBA" id="ARBA00001096"/>
    </source>
</evidence>
<dbReference type="CDD" id="cd13399">
    <property type="entry name" value="Slt35-like"/>
    <property type="match status" value="1"/>
</dbReference>
<evidence type="ECO:0000256" key="3">
    <source>
        <dbReference type="ARBA" id="ARBA00012083"/>
    </source>
</evidence>
<accession>A0AAP5EFJ5</accession>
<organism evidence="7 8">
    <name type="scientific">Stenotrophomonas rhizophila</name>
    <dbReference type="NCBI Taxonomy" id="216778"/>
    <lineage>
        <taxon>Bacteria</taxon>
        <taxon>Pseudomonadati</taxon>
        <taxon>Pseudomonadota</taxon>
        <taxon>Gammaproteobacteria</taxon>
        <taxon>Lysobacterales</taxon>
        <taxon>Lysobacteraceae</taxon>
        <taxon>Stenotrophomonas</taxon>
    </lineage>
</organism>
<dbReference type="SUPFAM" id="SSF53955">
    <property type="entry name" value="Lysozyme-like"/>
    <property type="match status" value="1"/>
</dbReference>
<dbReference type="FunFam" id="1.10.8.350:FF:000001">
    <property type="entry name" value="Lytic murein transglycosylase B"/>
    <property type="match status" value="1"/>
</dbReference>
<evidence type="ECO:0000256" key="2">
    <source>
        <dbReference type="ARBA" id="ARBA00005866"/>
    </source>
</evidence>
<dbReference type="Proteomes" id="UP001226084">
    <property type="component" value="Unassembled WGS sequence"/>
</dbReference>
<dbReference type="RefSeq" id="WP_307107805.1">
    <property type="nucleotide sequence ID" value="NZ_JAUTAS010000001.1"/>
</dbReference>
<gene>
    <name evidence="7" type="ORF">QE424_003710</name>
</gene>
<dbReference type="GO" id="GO:0008933">
    <property type="term" value="F:peptidoglycan lytic transglycosylase activity"/>
    <property type="evidence" value="ECO:0007669"/>
    <property type="project" value="TreeGrafter"/>
</dbReference>
<comment type="catalytic activity">
    <reaction evidence="1">
        <text>alpha-D-glucose 6-phosphate = beta-D-glucose 6-phosphate</text>
        <dbReference type="Rhea" id="RHEA:16249"/>
        <dbReference type="ChEBI" id="CHEBI:58225"/>
        <dbReference type="ChEBI" id="CHEBI:58247"/>
        <dbReference type="EC" id="5.1.3.15"/>
    </reaction>
</comment>
<comment type="caution">
    <text evidence="7">The sequence shown here is derived from an EMBL/GenBank/DDBJ whole genome shotgun (WGS) entry which is preliminary data.</text>
</comment>
<dbReference type="InterPro" id="IPR043426">
    <property type="entry name" value="MltB-like"/>
</dbReference>
<dbReference type="Gene3D" id="2.70.98.10">
    <property type="match status" value="1"/>
</dbReference>
<dbReference type="Pfam" id="PF13406">
    <property type="entry name" value="SLT_2"/>
    <property type="match status" value="1"/>
</dbReference>
<evidence type="ECO:0000256" key="4">
    <source>
        <dbReference type="SAM" id="SignalP"/>
    </source>
</evidence>
<dbReference type="InterPro" id="IPR036365">
    <property type="entry name" value="PGBD-like_sf"/>
</dbReference>
<dbReference type="GO" id="GO:0005975">
    <property type="term" value="P:carbohydrate metabolic process"/>
    <property type="evidence" value="ECO:0007669"/>
    <property type="project" value="InterPro"/>
</dbReference>
<feature type="domain" description="Transglycosylase SLT" evidence="6">
    <location>
        <begin position="27"/>
        <end position="322"/>
    </location>
</feature>
<dbReference type="GO" id="GO:0047938">
    <property type="term" value="F:glucose-6-phosphate 1-epimerase activity"/>
    <property type="evidence" value="ECO:0007669"/>
    <property type="project" value="UniProtKB-EC"/>
</dbReference>
<dbReference type="Gene3D" id="1.10.8.350">
    <property type="entry name" value="Bacterial muramidase"/>
    <property type="match status" value="1"/>
</dbReference>
<dbReference type="InterPro" id="IPR025532">
    <property type="entry name" value="G6P_1-epimerase"/>
</dbReference>
<dbReference type="GO" id="GO:0030246">
    <property type="term" value="F:carbohydrate binding"/>
    <property type="evidence" value="ECO:0007669"/>
    <property type="project" value="InterPro"/>
</dbReference>
<dbReference type="InterPro" id="IPR002477">
    <property type="entry name" value="Peptidoglycan-bd-like"/>
</dbReference>
<proteinExistence type="inferred from homology"/>
<dbReference type="InterPro" id="IPR031304">
    <property type="entry name" value="SLT_2"/>
</dbReference>
<dbReference type="InterPro" id="IPR008183">
    <property type="entry name" value="Aldose_1/G6P_1-epimerase"/>
</dbReference>
<dbReference type="PANTHER" id="PTHR30163">
    <property type="entry name" value="MEMBRANE-BOUND LYTIC MUREIN TRANSGLYCOSYLASE B"/>
    <property type="match status" value="1"/>
</dbReference>